<feature type="domain" description="VOC" evidence="1">
    <location>
        <begin position="1"/>
        <end position="128"/>
    </location>
</feature>
<reference evidence="2 3" key="1">
    <citation type="submission" date="2023-12" db="EMBL/GenBank/DDBJ databases">
        <title>Streptomyces sp. V4-01.</title>
        <authorList>
            <person name="Somphong A."/>
            <person name="Phongsopitanun W."/>
        </authorList>
    </citation>
    <scope>NUCLEOTIDE SEQUENCE [LARGE SCALE GENOMIC DNA]</scope>
    <source>
        <strain evidence="2 3">V4-01</strain>
    </source>
</reference>
<sequence>MFTPVRAFSGFSVDDLAAAKEFYGGVLGLAVVDGKGGASLRLPGGTEAWLYPKGEAHRPAGYTTLDFVVEDIDAAVDELTRRGVRFERYENGPPQDAKGIMRGIAAGMGPDIAWFKDPAGNILAVLMQGED</sequence>
<evidence type="ECO:0000259" key="1">
    <source>
        <dbReference type="PROSITE" id="PS51819"/>
    </source>
</evidence>
<gene>
    <name evidence="2" type="ORF">V2S66_21925</name>
</gene>
<dbReference type="Pfam" id="PF00903">
    <property type="entry name" value="Glyoxalase"/>
    <property type="match status" value="1"/>
</dbReference>
<keyword evidence="3" id="KW-1185">Reference proteome</keyword>
<dbReference type="Proteomes" id="UP001344658">
    <property type="component" value="Unassembled WGS sequence"/>
</dbReference>
<evidence type="ECO:0000313" key="3">
    <source>
        <dbReference type="Proteomes" id="UP001344658"/>
    </source>
</evidence>
<accession>A0ABU7PH50</accession>
<comment type="caution">
    <text evidence="2">The sequence shown here is derived from an EMBL/GenBank/DDBJ whole genome shotgun (WGS) entry which is preliminary data.</text>
</comment>
<dbReference type="PROSITE" id="PS51819">
    <property type="entry name" value="VOC"/>
    <property type="match status" value="1"/>
</dbReference>
<dbReference type="EMBL" id="JAZEWV010000019">
    <property type="protein sequence ID" value="MEE4544624.1"/>
    <property type="molecule type" value="Genomic_DNA"/>
</dbReference>
<evidence type="ECO:0000313" key="2">
    <source>
        <dbReference type="EMBL" id="MEE4544624.1"/>
    </source>
</evidence>
<dbReference type="InterPro" id="IPR037523">
    <property type="entry name" value="VOC_core"/>
</dbReference>
<dbReference type="InterPro" id="IPR029068">
    <property type="entry name" value="Glyas_Bleomycin-R_OHBP_Dase"/>
</dbReference>
<dbReference type="Gene3D" id="3.10.180.10">
    <property type="entry name" value="2,3-Dihydroxybiphenyl 1,2-Dioxygenase, domain 1"/>
    <property type="match status" value="1"/>
</dbReference>
<proteinExistence type="predicted"/>
<protein>
    <submittedName>
        <fullName evidence="2">VOC family protein</fullName>
    </submittedName>
</protein>
<dbReference type="SUPFAM" id="SSF54593">
    <property type="entry name" value="Glyoxalase/Bleomycin resistance protein/Dihydroxybiphenyl dioxygenase"/>
    <property type="match status" value="1"/>
</dbReference>
<dbReference type="RefSeq" id="WP_330797620.1">
    <property type="nucleotide sequence ID" value="NZ_JAZEWV010000019.1"/>
</dbReference>
<name>A0ABU7PH50_9ACTN</name>
<organism evidence="2 3">
    <name type="scientific">Actinacidiphila polyblastidii</name>
    <dbReference type="NCBI Taxonomy" id="3110430"/>
    <lineage>
        <taxon>Bacteria</taxon>
        <taxon>Bacillati</taxon>
        <taxon>Actinomycetota</taxon>
        <taxon>Actinomycetes</taxon>
        <taxon>Kitasatosporales</taxon>
        <taxon>Streptomycetaceae</taxon>
        <taxon>Actinacidiphila</taxon>
    </lineage>
</organism>
<dbReference type="InterPro" id="IPR004360">
    <property type="entry name" value="Glyas_Fos-R_dOase_dom"/>
</dbReference>